<dbReference type="InterPro" id="IPR000683">
    <property type="entry name" value="Gfo/Idh/MocA-like_OxRdtase_N"/>
</dbReference>
<proteinExistence type="predicted"/>
<dbReference type="InterPro" id="IPR036291">
    <property type="entry name" value="NAD(P)-bd_dom_sf"/>
</dbReference>
<dbReference type="GO" id="GO:0000166">
    <property type="term" value="F:nucleotide binding"/>
    <property type="evidence" value="ECO:0007669"/>
    <property type="project" value="InterPro"/>
</dbReference>
<dbReference type="Gene3D" id="3.30.360.10">
    <property type="entry name" value="Dihydrodipicolinate Reductase, domain 2"/>
    <property type="match status" value="1"/>
</dbReference>
<dbReference type="InterPro" id="IPR055170">
    <property type="entry name" value="GFO_IDH_MocA-like_dom"/>
</dbReference>
<dbReference type="EMBL" id="JAAIKT010000146">
    <property type="protein sequence ID" value="NEW77736.1"/>
    <property type="molecule type" value="Genomic_DNA"/>
</dbReference>
<protein>
    <submittedName>
        <fullName evidence="3">Gfo/Idh/MocA family oxidoreductase</fullName>
    </submittedName>
</protein>
<sequence length="389" mass="42611">MDDVQLGVIGLGIRSDLAGLAHRPGSGSLVAAACDRDTSLLALAEERFGPRVRTTPDHHALLDAGLDGVFVLTPDHTHEQIGLDFLEAGVPVFLDKPMTITTEGCDRLLAAAHKHRTPLYVGHNMRHMPVVVAMRELIVSGAIGEVKAIWCRHFVGHGGDFYFKDWHADRRNTTGLLLQKGAHDLDVIHWLADGYTRRVNAMGGLTVYGNIDSRRDRSGQRMTEWLSTENWPPLSLTGLNPVVDVEDLSMMQMQLDNGVFASYQQCHYTPDYWRNYTVIGTEGRLENFGDTEGSEVRVWNRRSDYRAEADLVVRVHSPAGSHGGADPALVEEFLRFVREGGATVTSPVAAREAVAAGHAATVSLRDGGRAIDVASVDPEVAAYFARGQK</sequence>
<dbReference type="SUPFAM" id="SSF51735">
    <property type="entry name" value="NAD(P)-binding Rossmann-fold domains"/>
    <property type="match status" value="1"/>
</dbReference>
<organism evidence="3 4">
    <name type="scientific">Streptomyces rhizosphaericus</name>
    <dbReference type="NCBI Taxonomy" id="114699"/>
    <lineage>
        <taxon>Bacteria</taxon>
        <taxon>Bacillati</taxon>
        <taxon>Actinomycetota</taxon>
        <taxon>Actinomycetes</taxon>
        <taxon>Kitasatosporales</taxon>
        <taxon>Streptomycetaceae</taxon>
        <taxon>Streptomyces</taxon>
        <taxon>Streptomyces violaceusniger group</taxon>
    </lineage>
</organism>
<dbReference type="Gene3D" id="3.40.50.720">
    <property type="entry name" value="NAD(P)-binding Rossmann-like Domain"/>
    <property type="match status" value="1"/>
</dbReference>
<accession>A0A6G4AW79</accession>
<evidence type="ECO:0000259" key="2">
    <source>
        <dbReference type="Pfam" id="PF22725"/>
    </source>
</evidence>
<dbReference type="Pfam" id="PF22725">
    <property type="entry name" value="GFO_IDH_MocA_C3"/>
    <property type="match status" value="1"/>
</dbReference>
<evidence type="ECO:0000313" key="4">
    <source>
        <dbReference type="Proteomes" id="UP000476310"/>
    </source>
</evidence>
<dbReference type="Proteomes" id="UP000476310">
    <property type="component" value="Unassembled WGS sequence"/>
</dbReference>
<dbReference type="AlphaFoldDB" id="A0A6G4AW79"/>
<dbReference type="RefSeq" id="WP_164437299.1">
    <property type="nucleotide sequence ID" value="NZ_JAAIKT010000146.1"/>
</dbReference>
<dbReference type="SUPFAM" id="SSF55347">
    <property type="entry name" value="Glyceraldehyde-3-phosphate dehydrogenase-like, C-terminal domain"/>
    <property type="match status" value="1"/>
</dbReference>
<gene>
    <name evidence="3" type="ORF">G4H13_47405</name>
</gene>
<keyword evidence="4" id="KW-1185">Reference proteome</keyword>
<feature type="domain" description="Gfo/Idh/MocA-like oxidoreductase N-terminal" evidence="1">
    <location>
        <begin position="6"/>
        <end position="123"/>
    </location>
</feature>
<evidence type="ECO:0000259" key="1">
    <source>
        <dbReference type="Pfam" id="PF01408"/>
    </source>
</evidence>
<dbReference type="PANTHER" id="PTHR43708">
    <property type="entry name" value="CONSERVED EXPRESSED OXIDOREDUCTASE (EUROFUNG)"/>
    <property type="match status" value="1"/>
</dbReference>
<feature type="domain" description="GFO/IDH/MocA-like oxidoreductase" evidence="2">
    <location>
        <begin position="132"/>
        <end position="286"/>
    </location>
</feature>
<comment type="caution">
    <text evidence="3">The sequence shown here is derived from an EMBL/GenBank/DDBJ whole genome shotgun (WGS) entry which is preliminary data.</text>
</comment>
<evidence type="ECO:0000313" key="3">
    <source>
        <dbReference type="EMBL" id="NEW77736.1"/>
    </source>
</evidence>
<reference evidence="3" key="1">
    <citation type="submission" date="2020-02" db="EMBL/GenBank/DDBJ databases">
        <title>A new Streptomyces sp. for controlling soil-borne diseases.</title>
        <authorList>
            <person name="Li X."/>
            <person name="Tian Y."/>
            <person name="Gao K."/>
        </authorList>
    </citation>
    <scope>NUCLEOTIDE SEQUENCE [LARGE SCALE GENOMIC DNA]</scope>
    <source>
        <strain evidence="3">0250</strain>
    </source>
</reference>
<dbReference type="PANTHER" id="PTHR43708:SF8">
    <property type="entry name" value="OXIDOREDUCTASE"/>
    <property type="match status" value="1"/>
</dbReference>
<dbReference type="Pfam" id="PF01408">
    <property type="entry name" value="GFO_IDH_MocA"/>
    <property type="match status" value="1"/>
</dbReference>
<name>A0A6G4AW79_9ACTN</name>
<dbReference type="InterPro" id="IPR051317">
    <property type="entry name" value="Gfo/Idh/MocA_oxidoreduct"/>
</dbReference>